<feature type="transmembrane region" description="Helical" evidence="17">
    <location>
        <begin position="121"/>
        <end position="139"/>
    </location>
</feature>
<dbReference type="PANTHER" id="PTHR42829:SF2">
    <property type="entry name" value="NADH-UBIQUINONE OXIDOREDUCTASE CHAIN 5"/>
    <property type="match status" value="1"/>
</dbReference>
<feature type="transmembrane region" description="Helical" evidence="17">
    <location>
        <begin position="551"/>
        <end position="572"/>
    </location>
</feature>
<evidence type="ECO:0000256" key="4">
    <source>
        <dbReference type="ARBA" id="ARBA00021096"/>
    </source>
</evidence>
<dbReference type="GO" id="GO:0005743">
    <property type="term" value="C:mitochondrial inner membrane"/>
    <property type="evidence" value="ECO:0007669"/>
    <property type="project" value="UniProtKB-SubCell"/>
</dbReference>
<evidence type="ECO:0000256" key="5">
    <source>
        <dbReference type="ARBA" id="ARBA00022448"/>
    </source>
</evidence>
<evidence type="ECO:0000256" key="14">
    <source>
        <dbReference type="ARBA" id="ARBA00023128"/>
    </source>
</evidence>
<evidence type="ECO:0000259" key="18">
    <source>
        <dbReference type="Pfam" id="PF00361"/>
    </source>
</evidence>
<proteinExistence type="inferred from homology"/>
<organism evidence="21">
    <name type="scientific">Halice sp. JL-2018</name>
    <dbReference type="NCBI Taxonomy" id="2528348"/>
    <lineage>
        <taxon>Eukaryota</taxon>
        <taxon>Metazoa</taxon>
        <taxon>Ecdysozoa</taxon>
        <taxon>Arthropoda</taxon>
        <taxon>Crustacea</taxon>
        <taxon>Multicrustacea</taxon>
        <taxon>Malacostraca</taxon>
        <taxon>Eumalacostraca</taxon>
        <taxon>Peracarida</taxon>
        <taxon>Amphipoda</taxon>
        <taxon>Amphilochidea</taxon>
        <taxon>Lysianassida</taxon>
        <taxon>Synopiidira</taxon>
        <taxon>Dexaminoidea</taxon>
        <taxon>Pardaliscidae</taxon>
        <taxon>Halice</taxon>
    </lineage>
</organism>
<feature type="domain" description="NADH-Ubiquinone oxidoreductase (complex I) chain 5 N-terminal" evidence="19">
    <location>
        <begin position="51"/>
        <end position="99"/>
    </location>
</feature>
<dbReference type="GO" id="GO:0003954">
    <property type="term" value="F:NADH dehydrogenase activity"/>
    <property type="evidence" value="ECO:0007669"/>
    <property type="project" value="TreeGrafter"/>
</dbReference>
<evidence type="ECO:0000256" key="15">
    <source>
        <dbReference type="ARBA" id="ARBA00023136"/>
    </source>
</evidence>
<keyword evidence="8" id="KW-0999">Mitochondrion inner membrane</keyword>
<feature type="transmembrane region" description="Helical" evidence="17">
    <location>
        <begin position="249"/>
        <end position="269"/>
    </location>
</feature>
<feature type="transmembrane region" description="Helical" evidence="17">
    <location>
        <begin position="337"/>
        <end position="361"/>
    </location>
</feature>
<evidence type="ECO:0000313" key="21">
    <source>
        <dbReference type="EMBL" id="QCS38549.1"/>
    </source>
</evidence>
<dbReference type="InterPro" id="IPR001516">
    <property type="entry name" value="Proton_antipo_N"/>
</dbReference>
<dbReference type="InterPro" id="IPR001750">
    <property type="entry name" value="ND/Mrp_TM"/>
</dbReference>
<comment type="catalytic activity">
    <reaction evidence="16 17">
        <text>a ubiquinone + NADH + 5 H(+)(in) = a ubiquinol + NAD(+) + 4 H(+)(out)</text>
        <dbReference type="Rhea" id="RHEA:29091"/>
        <dbReference type="Rhea" id="RHEA-COMP:9565"/>
        <dbReference type="Rhea" id="RHEA-COMP:9566"/>
        <dbReference type="ChEBI" id="CHEBI:15378"/>
        <dbReference type="ChEBI" id="CHEBI:16389"/>
        <dbReference type="ChEBI" id="CHEBI:17976"/>
        <dbReference type="ChEBI" id="CHEBI:57540"/>
        <dbReference type="ChEBI" id="CHEBI:57945"/>
        <dbReference type="EC" id="7.1.1.2"/>
    </reaction>
</comment>
<feature type="domain" description="NADH dehydrogenase subunit 5 C-terminal" evidence="20">
    <location>
        <begin position="397"/>
        <end position="571"/>
    </location>
</feature>
<geneLocation type="mitochondrion" evidence="21"/>
<evidence type="ECO:0000259" key="20">
    <source>
        <dbReference type="Pfam" id="PF06455"/>
    </source>
</evidence>
<reference evidence="21" key="2">
    <citation type="journal article" date="2019" name="Sci. Rep.">
        <title>Characterization of the mitochondrial genome of an ancient amphipod Halice sp. MT-2017 (Pardaliscidae) from 10,908 m in the Mariana Trench.</title>
        <authorList>
            <person name="Li J.Y."/>
            <person name="Zeng C."/>
            <person name="Yan G.Y."/>
            <person name="He L.S."/>
        </authorList>
    </citation>
    <scope>NUCLEOTIDE SEQUENCE</scope>
</reference>
<keyword evidence="12 17" id="KW-0520">NAD</keyword>
<feature type="transmembrane region" description="Helical" evidence="17">
    <location>
        <begin position="452"/>
        <end position="475"/>
    </location>
</feature>
<accession>A0A4P8W9W6</accession>
<evidence type="ECO:0000256" key="6">
    <source>
        <dbReference type="ARBA" id="ARBA00022660"/>
    </source>
</evidence>
<evidence type="ECO:0000256" key="3">
    <source>
        <dbReference type="ARBA" id="ARBA00012944"/>
    </source>
</evidence>
<comment type="subcellular location">
    <subcellularLocation>
        <location evidence="2">Mitochondrion inner membrane</location>
        <topology evidence="2">Multi-pass membrane protein</topology>
    </subcellularLocation>
</comment>
<evidence type="ECO:0000256" key="16">
    <source>
        <dbReference type="ARBA" id="ARBA00049551"/>
    </source>
</evidence>
<keyword evidence="9" id="KW-1278">Translocase</keyword>
<feature type="domain" description="NADH:quinone oxidoreductase/Mrp antiporter transmembrane" evidence="18">
    <location>
        <begin position="116"/>
        <end position="394"/>
    </location>
</feature>
<feature type="transmembrane region" description="Helical" evidence="17">
    <location>
        <begin position="178"/>
        <end position="198"/>
    </location>
</feature>
<evidence type="ECO:0000256" key="7">
    <source>
        <dbReference type="ARBA" id="ARBA00022692"/>
    </source>
</evidence>
<keyword evidence="13 17" id="KW-0830">Ubiquinone</keyword>
<keyword evidence="7 17" id="KW-0812">Transmembrane</keyword>
<keyword evidence="5 17" id="KW-0813">Transport</keyword>
<feature type="transmembrane region" description="Helical" evidence="17">
    <location>
        <begin position="276"/>
        <end position="296"/>
    </location>
</feature>
<dbReference type="Pfam" id="PF06455">
    <property type="entry name" value="NADH5_C"/>
    <property type="match status" value="1"/>
</dbReference>
<evidence type="ECO:0000256" key="9">
    <source>
        <dbReference type="ARBA" id="ARBA00022967"/>
    </source>
</evidence>
<evidence type="ECO:0000259" key="19">
    <source>
        <dbReference type="Pfam" id="PF00662"/>
    </source>
</evidence>
<feature type="transmembrane region" description="Helical" evidence="17">
    <location>
        <begin position="96"/>
        <end position="115"/>
    </location>
</feature>
<feature type="transmembrane region" description="Helical" evidence="17">
    <location>
        <begin position="423"/>
        <end position="446"/>
    </location>
</feature>
<feature type="transmembrane region" description="Helical" evidence="17">
    <location>
        <begin position="487"/>
        <end position="507"/>
    </location>
</feature>
<dbReference type="GO" id="GO:0015990">
    <property type="term" value="P:electron transport coupled proton transport"/>
    <property type="evidence" value="ECO:0007669"/>
    <property type="project" value="TreeGrafter"/>
</dbReference>
<dbReference type="Pfam" id="PF00662">
    <property type="entry name" value="Proton_antipo_N"/>
    <property type="match status" value="1"/>
</dbReference>
<sequence>MLKWHSFMMFKINMIYKFWGYSLSVFLLFSLWGYMHFCLKEYSWFIEWEIFSLSGVHITVSLIFDSMSCIFLSVVILISISILYYSIYYMSGDKSVLRFILLMLFFIGSMIILIISPNLISLLLGWDGLGLTSYLLVIYYQNEAVSSAGMLTILSNRIGDVAILMAISLLFVKGSWNFMLLSYYDYMFGLLIILAGLTKSAQMPFSAWLPAAMAAPTPVSALVHSSTLVTAGVYLLIRFNDILMNKYLMLLLTVVAIITMLVSGMSAIMESDLKKVVAFSTLSQLGLMMLTLSLGYSTMAFFHLLTHALFKSTLFMCAGYMIHCLSNSQDIRKLSGLNFYAPVLMSVFNVTNFALCGMPFLTGFYSKDTILEILFSHGMSFILLMLTWFTTCLTLIYSLRFMYLSVNFVPNLVLVMCNSLEMYLVQGILLLFFLSVVGGSSLMWLMFPVKGISILLGGMKYMVYGGMLMGGMSLMMKKKTFLKIYSVYNYVFFSSIWYTPFFSGQFFTGQFLSSGGMSDKISDSGWLELYGARGGQSKLVFLSAYGQLSQMSILVSTFFFSFMFWGLVIYMWV</sequence>
<evidence type="ECO:0000256" key="12">
    <source>
        <dbReference type="ARBA" id="ARBA00023027"/>
    </source>
</evidence>
<keyword evidence="6" id="KW-0679">Respiratory chain</keyword>
<keyword evidence="10" id="KW-0249">Electron transport</keyword>
<dbReference type="EC" id="7.1.1.2" evidence="3 17"/>
<evidence type="ECO:0000256" key="8">
    <source>
        <dbReference type="ARBA" id="ARBA00022792"/>
    </source>
</evidence>
<feature type="transmembrane region" description="Helical" evidence="17">
    <location>
        <begin position="57"/>
        <end position="84"/>
    </location>
</feature>
<evidence type="ECO:0000256" key="13">
    <source>
        <dbReference type="ARBA" id="ARBA00023075"/>
    </source>
</evidence>
<evidence type="ECO:0000256" key="11">
    <source>
        <dbReference type="ARBA" id="ARBA00022989"/>
    </source>
</evidence>
<feature type="transmembrane region" description="Helical" evidence="17">
    <location>
        <begin position="151"/>
        <end position="172"/>
    </location>
</feature>
<feature type="transmembrane region" description="Helical" evidence="17">
    <location>
        <begin position="219"/>
        <end position="237"/>
    </location>
</feature>
<dbReference type="EMBL" id="MH294484">
    <property type="protein sequence ID" value="QCS38549.1"/>
    <property type="molecule type" value="Genomic_DNA"/>
</dbReference>
<dbReference type="GO" id="GO:0008137">
    <property type="term" value="F:NADH dehydrogenase (ubiquinone) activity"/>
    <property type="evidence" value="ECO:0007669"/>
    <property type="project" value="UniProtKB-EC"/>
</dbReference>
<keyword evidence="14 17" id="KW-0496">Mitochondrion</keyword>
<dbReference type="InterPro" id="IPR003945">
    <property type="entry name" value="NU5C-like"/>
</dbReference>
<comment type="function">
    <text evidence="17">Core subunit of the mitochondrial membrane respiratory chain NADH dehydrogenase (Complex I) which catalyzes electron transfer from NADH through the respiratory chain, using ubiquinone as an electron acceptor. Essential for the catalytic activity and assembly of complex I.</text>
</comment>
<gene>
    <name evidence="21" type="primary">ND5</name>
</gene>
<protein>
    <recommendedName>
        <fullName evidence="4 17">NADH-ubiquinone oxidoreductase chain 5</fullName>
        <ecNumber evidence="3 17">7.1.1.2</ecNumber>
    </recommendedName>
</protein>
<dbReference type="PRINTS" id="PR01434">
    <property type="entry name" value="NADHDHGNASE5"/>
</dbReference>
<feature type="transmembrane region" description="Helical" evidence="17">
    <location>
        <begin position="18"/>
        <end position="37"/>
    </location>
</feature>
<feature type="transmembrane region" description="Helical" evidence="17">
    <location>
        <begin position="381"/>
        <end position="403"/>
    </location>
</feature>
<comment type="function">
    <text evidence="1">Core subunit of the mitochondrial membrane respiratory chain NADH dehydrogenase (Complex I) that is believed to belong to the minimal assembly required for catalysis. Complex I functions in the transfer of electrons from NADH to the respiratory chain. The immediate electron acceptor for the enzyme is believed to be ubiquinone.</text>
</comment>
<keyword evidence="11 17" id="KW-1133">Transmembrane helix</keyword>
<keyword evidence="15 17" id="KW-0472">Membrane</keyword>
<comment type="similarity">
    <text evidence="17">Belongs to the complex I subunit 5 family.</text>
</comment>
<evidence type="ECO:0000256" key="1">
    <source>
        <dbReference type="ARBA" id="ARBA00003257"/>
    </source>
</evidence>
<evidence type="ECO:0000256" key="2">
    <source>
        <dbReference type="ARBA" id="ARBA00004448"/>
    </source>
</evidence>
<dbReference type="InterPro" id="IPR010934">
    <property type="entry name" value="NADH_DH_su5_C"/>
</dbReference>
<reference evidence="21" key="1">
    <citation type="submission" date="2018-05" db="EMBL/GenBank/DDBJ databases">
        <authorList>
            <person name="Li J."/>
        </authorList>
    </citation>
    <scope>NUCLEOTIDE SEQUENCE</scope>
</reference>
<dbReference type="Pfam" id="PF00361">
    <property type="entry name" value="Proton_antipo_M"/>
    <property type="match status" value="1"/>
</dbReference>
<name>A0A4P8W9W6_9CRUS</name>
<evidence type="ECO:0000256" key="10">
    <source>
        <dbReference type="ARBA" id="ARBA00022982"/>
    </source>
</evidence>
<dbReference type="GO" id="GO:0042773">
    <property type="term" value="P:ATP synthesis coupled electron transport"/>
    <property type="evidence" value="ECO:0007669"/>
    <property type="project" value="InterPro"/>
</dbReference>
<dbReference type="PANTHER" id="PTHR42829">
    <property type="entry name" value="NADH-UBIQUINONE OXIDOREDUCTASE CHAIN 5"/>
    <property type="match status" value="1"/>
</dbReference>
<dbReference type="AlphaFoldDB" id="A0A4P8W9W6"/>
<evidence type="ECO:0000256" key="17">
    <source>
        <dbReference type="RuleBase" id="RU003404"/>
    </source>
</evidence>